<comment type="caution">
    <text evidence="2">The sequence shown here is derived from an EMBL/GenBank/DDBJ whole genome shotgun (WGS) entry which is preliminary data.</text>
</comment>
<feature type="transmembrane region" description="Helical" evidence="1">
    <location>
        <begin position="45"/>
        <end position="68"/>
    </location>
</feature>
<feature type="transmembrane region" description="Helical" evidence="1">
    <location>
        <begin position="88"/>
        <end position="113"/>
    </location>
</feature>
<evidence type="ECO:0000256" key="1">
    <source>
        <dbReference type="SAM" id="Phobius"/>
    </source>
</evidence>
<dbReference type="InterPro" id="IPR021529">
    <property type="entry name" value="DUF2798"/>
</dbReference>
<keyword evidence="1" id="KW-0812">Transmembrane</keyword>
<evidence type="ECO:0000313" key="2">
    <source>
        <dbReference type="EMBL" id="RST94969.1"/>
    </source>
</evidence>
<keyword evidence="1" id="KW-0472">Membrane</keyword>
<accession>A0A429ZMU3</accession>
<evidence type="ECO:0000313" key="3">
    <source>
        <dbReference type="Proteomes" id="UP000287239"/>
    </source>
</evidence>
<reference evidence="2 3" key="1">
    <citation type="submission" date="2017-05" db="EMBL/GenBank/DDBJ databases">
        <title>Vagococcus spp. assemblies.</title>
        <authorList>
            <person name="Gulvik C.A."/>
        </authorList>
    </citation>
    <scope>NUCLEOTIDE SEQUENCE [LARGE SCALE GENOMIC DNA]</scope>
    <source>
        <strain evidence="2 3">NCFB 2777</strain>
    </source>
</reference>
<sequence length="161" mass="18144">MHKDSRLPQPPGEGLLYGVIICSVTVIMMTSLNISLNFTGPGTELFLTILKALPVFFIIAMAVERFIVHPLVEKLVQKFAGKEDSFNAHILFTVFFTVIGMSLIMTVLGDFIGHGFQLKPHIFQRFLANWPRNFGLVLLFELIIAQPLGRFAMTRLHLSQK</sequence>
<gene>
    <name evidence="2" type="ORF">CBF35_08855</name>
</gene>
<dbReference type="AlphaFoldDB" id="A0A429ZMU3"/>
<dbReference type="Pfam" id="PF11391">
    <property type="entry name" value="DUF2798"/>
    <property type="match status" value="2"/>
</dbReference>
<proteinExistence type="predicted"/>
<keyword evidence="3" id="KW-1185">Reference proteome</keyword>
<dbReference type="EMBL" id="NGJU01000012">
    <property type="protein sequence ID" value="RST94969.1"/>
    <property type="molecule type" value="Genomic_DNA"/>
</dbReference>
<dbReference type="OrthoDB" id="7062363at2"/>
<dbReference type="GeneID" id="98568479"/>
<feature type="transmembrane region" description="Helical" evidence="1">
    <location>
        <begin position="134"/>
        <end position="153"/>
    </location>
</feature>
<feature type="transmembrane region" description="Helical" evidence="1">
    <location>
        <begin position="15"/>
        <end position="38"/>
    </location>
</feature>
<name>A0A429ZMU3_9ENTE</name>
<protein>
    <submittedName>
        <fullName evidence="2">DUF2798 domain-containing protein</fullName>
    </submittedName>
</protein>
<organism evidence="2 3">
    <name type="scientific">Vagococcus salmoninarum</name>
    <dbReference type="NCBI Taxonomy" id="2739"/>
    <lineage>
        <taxon>Bacteria</taxon>
        <taxon>Bacillati</taxon>
        <taxon>Bacillota</taxon>
        <taxon>Bacilli</taxon>
        <taxon>Lactobacillales</taxon>
        <taxon>Enterococcaceae</taxon>
        <taxon>Vagococcus</taxon>
    </lineage>
</organism>
<dbReference type="Proteomes" id="UP000287239">
    <property type="component" value="Unassembled WGS sequence"/>
</dbReference>
<dbReference type="RefSeq" id="WP_126780231.1">
    <property type="nucleotide sequence ID" value="NZ_NGJU01000012.1"/>
</dbReference>
<keyword evidence="1" id="KW-1133">Transmembrane helix</keyword>